<name>A0AAE0LW05_9PEZI</name>
<reference evidence="2" key="1">
    <citation type="journal article" date="2023" name="Mol. Phylogenet. Evol.">
        <title>Genome-scale phylogeny and comparative genomics of the fungal order Sordariales.</title>
        <authorList>
            <person name="Hensen N."/>
            <person name="Bonometti L."/>
            <person name="Westerberg I."/>
            <person name="Brannstrom I.O."/>
            <person name="Guillou S."/>
            <person name="Cros-Aarteil S."/>
            <person name="Calhoun S."/>
            <person name="Haridas S."/>
            <person name="Kuo A."/>
            <person name="Mondo S."/>
            <person name="Pangilinan J."/>
            <person name="Riley R."/>
            <person name="LaButti K."/>
            <person name="Andreopoulos B."/>
            <person name="Lipzen A."/>
            <person name="Chen C."/>
            <person name="Yan M."/>
            <person name="Daum C."/>
            <person name="Ng V."/>
            <person name="Clum A."/>
            <person name="Steindorff A."/>
            <person name="Ohm R.A."/>
            <person name="Martin F."/>
            <person name="Silar P."/>
            <person name="Natvig D.O."/>
            <person name="Lalanne C."/>
            <person name="Gautier V."/>
            <person name="Ament-Velasquez S.L."/>
            <person name="Kruys A."/>
            <person name="Hutchinson M.I."/>
            <person name="Powell A.J."/>
            <person name="Barry K."/>
            <person name="Miller A.N."/>
            <person name="Grigoriev I.V."/>
            <person name="Debuchy R."/>
            <person name="Gladieux P."/>
            <person name="Hiltunen Thoren M."/>
            <person name="Johannesson H."/>
        </authorList>
    </citation>
    <scope>NUCLEOTIDE SEQUENCE</scope>
    <source>
        <strain evidence="2">CBS 168.71</strain>
    </source>
</reference>
<dbReference type="Proteomes" id="UP001278766">
    <property type="component" value="Unassembled WGS sequence"/>
</dbReference>
<sequence>MTGQGSFIPGFGRPVTVDYIDHHVQKQHPMFVNPPVQYDPMSGQYAPVTEQYAPMSGEYAPNNQALAPPPDGDDLPPRPDWTNINAMGFWNGIFPDAMTEFKKTKEPRGRSSTDYSIRCPESWDEIYHRLEAAQAKYQQVGGPVGWLRKMRRTVANNITPVAGAAGFGTKAAPCDPIATPVLAAVELVLDAVKTAACVRQQAVDAFDGLIPIFSDVELFLGTFRGDVRIRRAAVDLTVTTLDAIERAIGFFISNEFLRGGKALLNGGDYEKSMVESLDMIKVRSSSLMEEAAKSHIHEFHMYSRETQRFRRQLVQMVQNVGNGMNSLNNLLEDYVLRKDRELKAAQQENQRLHIINERLLAATPSQQGRWTLPPPQPHAPAIGPYICPEGLRRILDTPDLDLADLAFINDKKGQLLEGERTQAEQIINTQLFQRWIVSTSSAKLLVHWDLSPPETIADVSPLSVLCATMTQALRAKEGFVSALWFCGQHIDPAEAGGRVGGRAMLASLIDQLLRQHAFDTRYMYSDVDLAALQAGGLDALTQLLGWLVRQLPETATVFCIVDGVYLLERDELKHEALPVLLALIRLAEDSSVAATVKLLLTSTLGTDIVRGAFEEEDLILNVDGVPQLGWAPNDERMIRELEGEMDEAAWK</sequence>
<dbReference type="PANTHER" id="PTHR40619">
    <property type="entry name" value="FUNGAL STAND N-TERMINAL GOODBYE DOMAIN-CONTAINING PROTEIN"/>
    <property type="match status" value="1"/>
</dbReference>
<evidence type="ECO:0000313" key="2">
    <source>
        <dbReference type="EMBL" id="KAK3299643.1"/>
    </source>
</evidence>
<comment type="caution">
    <text evidence="2">The sequence shown here is derived from an EMBL/GenBank/DDBJ whole genome shotgun (WGS) entry which is preliminary data.</text>
</comment>
<accession>A0AAE0LW05</accession>
<evidence type="ECO:0000256" key="1">
    <source>
        <dbReference type="SAM" id="MobiDB-lite"/>
    </source>
</evidence>
<feature type="region of interest" description="Disordered" evidence="1">
    <location>
        <begin position="56"/>
        <end position="75"/>
    </location>
</feature>
<reference evidence="2" key="2">
    <citation type="submission" date="2023-06" db="EMBL/GenBank/DDBJ databases">
        <authorList>
            <consortium name="Lawrence Berkeley National Laboratory"/>
            <person name="Haridas S."/>
            <person name="Hensen N."/>
            <person name="Bonometti L."/>
            <person name="Westerberg I."/>
            <person name="Brannstrom I.O."/>
            <person name="Guillou S."/>
            <person name="Cros-Aarteil S."/>
            <person name="Calhoun S."/>
            <person name="Kuo A."/>
            <person name="Mondo S."/>
            <person name="Pangilinan J."/>
            <person name="Riley R."/>
            <person name="Labutti K."/>
            <person name="Andreopoulos B."/>
            <person name="Lipzen A."/>
            <person name="Chen C."/>
            <person name="Yanf M."/>
            <person name="Daum C."/>
            <person name="Ng V."/>
            <person name="Clum A."/>
            <person name="Steindorff A."/>
            <person name="Ohm R."/>
            <person name="Martin F."/>
            <person name="Silar P."/>
            <person name="Natvig D."/>
            <person name="Lalanne C."/>
            <person name="Gautier V."/>
            <person name="Ament-Velasquez S.L."/>
            <person name="Kruys A."/>
            <person name="Hutchinson M.I."/>
            <person name="Powell A.J."/>
            <person name="Barry K."/>
            <person name="Miller A.N."/>
            <person name="Grigoriev I.V."/>
            <person name="Debuchy R."/>
            <person name="Gladieux P."/>
            <person name="Thoren M.H."/>
            <person name="Johannesson H."/>
        </authorList>
    </citation>
    <scope>NUCLEOTIDE SEQUENCE</scope>
    <source>
        <strain evidence="2">CBS 168.71</strain>
    </source>
</reference>
<protein>
    <submittedName>
        <fullName evidence="2">Uncharacterized protein</fullName>
    </submittedName>
</protein>
<dbReference type="EMBL" id="JAUEPN010000002">
    <property type="protein sequence ID" value="KAK3299643.1"/>
    <property type="molecule type" value="Genomic_DNA"/>
</dbReference>
<gene>
    <name evidence="2" type="ORF">B0H64DRAFT_440003</name>
</gene>
<proteinExistence type="predicted"/>
<dbReference type="GeneID" id="87843404"/>
<keyword evidence="3" id="KW-1185">Reference proteome</keyword>
<dbReference type="AlphaFoldDB" id="A0AAE0LW05"/>
<dbReference type="RefSeq" id="XP_062663157.1">
    <property type="nucleotide sequence ID" value="XM_062806456.1"/>
</dbReference>
<evidence type="ECO:0000313" key="3">
    <source>
        <dbReference type="Proteomes" id="UP001278766"/>
    </source>
</evidence>
<dbReference type="PANTHER" id="PTHR40619:SF3">
    <property type="entry name" value="FUNGAL STAND N-TERMINAL GOODBYE DOMAIN-CONTAINING PROTEIN"/>
    <property type="match status" value="1"/>
</dbReference>
<organism evidence="2 3">
    <name type="scientific">Chaetomium fimeti</name>
    <dbReference type="NCBI Taxonomy" id="1854472"/>
    <lineage>
        <taxon>Eukaryota</taxon>
        <taxon>Fungi</taxon>
        <taxon>Dikarya</taxon>
        <taxon>Ascomycota</taxon>
        <taxon>Pezizomycotina</taxon>
        <taxon>Sordariomycetes</taxon>
        <taxon>Sordariomycetidae</taxon>
        <taxon>Sordariales</taxon>
        <taxon>Chaetomiaceae</taxon>
        <taxon>Chaetomium</taxon>
    </lineage>
</organism>